<organism evidence="1 2">
    <name type="scientific">Marinoscillum furvescens DSM 4134</name>
    <dbReference type="NCBI Taxonomy" id="1122208"/>
    <lineage>
        <taxon>Bacteria</taxon>
        <taxon>Pseudomonadati</taxon>
        <taxon>Bacteroidota</taxon>
        <taxon>Cytophagia</taxon>
        <taxon>Cytophagales</taxon>
        <taxon>Reichenbachiellaceae</taxon>
        <taxon>Marinoscillum</taxon>
    </lineage>
</organism>
<proteinExistence type="predicted"/>
<reference evidence="1 2" key="1">
    <citation type="submission" date="2018-07" db="EMBL/GenBank/DDBJ databases">
        <title>Genomic Encyclopedia of Type Strains, Phase IV (KMG-IV): sequencing the most valuable type-strain genomes for metagenomic binning, comparative biology and taxonomic classification.</title>
        <authorList>
            <person name="Goeker M."/>
        </authorList>
    </citation>
    <scope>NUCLEOTIDE SEQUENCE [LARGE SCALE GENOMIC DNA]</scope>
    <source>
        <strain evidence="1 2">DSM 4134</strain>
    </source>
</reference>
<dbReference type="AlphaFoldDB" id="A0A3D9KYG9"/>
<gene>
    <name evidence="1" type="ORF">C7460_12946</name>
</gene>
<accession>A0A3D9KYG9</accession>
<protein>
    <submittedName>
        <fullName evidence="1">Uncharacterized protein</fullName>
    </submittedName>
</protein>
<comment type="caution">
    <text evidence="1">The sequence shown here is derived from an EMBL/GenBank/DDBJ whole genome shotgun (WGS) entry which is preliminary data.</text>
</comment>
<sequence>MKPLRYLSIQGSAAPTYWFKHHDAHSFRALVESITVSNCLLISSIYRTDIFYRAHTDKTDLLLKVWSAYKNIPFHNEVIHKFVRGSNDQESFEFYFDTLFHLMRHPAHYQRYKERLSEIQLVEPGNTILTDLMKCDLHLSRRYKNQEVAYKSLSAGNVHTLVAPVSANLHQFALEAIKQLPIN</sequence>
<name>A0A3D9KYG9_MARFU</name>
<evidence type="ECO:0000313" key="1">
    <source>
        <dbReference type="EMBL" id="RED92659.1"/>
    </source>
</evidence>
<dbReference type="EMBL" id="QREG01000029">
    <property type="protein sequence ID" value="RED92659.1"/>
    <property type="molecule type" value="Genomic_DNA"/>
</dbReference>
<evidence type="ECO:0000313" key="2">
    <source>
        <dbReference type="Proteomes" id="UP000256779"/>
    </source>
</evidence>
<keyword evidence="2" id="KW-1185">Reference proteome</keyword>
<dbReference type="Proteomes" id="UP000256779">
    <property type="component" value="Unassembled WGS sequence"/>
</dbReference>
<dbReference type="RefSeq" id="WP_115870197.1">
    <property type="nucleotide sequence ID" value="NZ_QREG01000029.1"/>
</dbReference>